<dbReference type="SUPFAM" id="SSF57756">
    <property type="entry name" value="Retrovirus zinc finger-like domains"/>
    <property type="match status" value="1"/>
</dbReference>
<organism evidence="2 3">
    <name type="scientific">Rhizophagus clarus</name>
    <dbReference type="NCBI Taxonomy" id="94130"/>
    <lineage>
        <taxon>Eukaryota</taxon>
        <taxon>Fungi</taxon>
        <taxon>Fungi incertae sedis</taxon>
        <taxon>Mucoromycota</taxon>
        <taxon>Glomeromycotina</taxon>
        <taxon>Glomeromycetes</taxon>
        <taxon>Glomerales</taxon>
        <taxon>Glomeraceae</taxon>
        <taxon>Rhizophagus</taxon>
    </lineage>
</organism>
<feature type="signal peptide" evidence="1">
    <location>
        <begin position="1"/>
        <end position="16"/>
    </location>
</feature>
<reference evidence="2" key="1">
    <citation type="submission" date="2019-10" db="EMBL/GenBank/DDBJ databases">
        <title>Conservation and host-specific expression of non-tandemly repeated heterogenous ribosome RNA gene in arbuscular mycorrhizal fungi.</title>
        <authorList>
            <person name="Maeda T."/>
            <person name="Kobayashi Y."/>
            <person name="Nakagawa T."/>
            <person name="Ezawa T."/>
            <person name="Yamaguchi K."/>
            <person name="Bino T."/>
            <person name="Nishimoto Y."/>
            <person name="Shigenobu S."/>
            <person name="Kawaguchi M."/>
        </authorList>
    </citation>
    <scope>NUCLEOTIDE SEQUENCE</scope>
    <source>
        <strain evidence="2">HR1</strain>
    </source>
</reference>
<accession>A0A8H3LRA8</accession>
<comment type="caution">
    <text evidence="2">The sequence shown here is derived from an EMBL/GenBank/DDBJ whole genome shotgun (WGS) entry which is preliminary data.</text>
</comment>
<evidence type="ECO:0000313" key="3">
    <source>
        <dbReference type="Proteomes" id="UP000615446"/>
    </source>
</evidence>
<sequence length="188" mass="21949">MGLMMLLLVINSPATLQTWMRAKYQHENIGTQQSAIQRLFQERFLSTDSPDTYEKRIQPLLLSVADNDATVLSFLKNHLSGDFYTWMKIANPAGIDAYFTNLKNIWLECNPAKVVRKVKLSKASAKQIWYCLTCKKVGHTKINCPKFKWTKKVNYVYQDEEEEDSKDSKKYIVEEKKDLKEEEIKDNE</sequence>
<name>A0A8H3LRA8_9GLOM</name>
<dbReference type="AlphaFoldDB" id="A0A8H3LRA8"/>
<gene>
    <name evidence="2" type="ORF">RCL2_001679000</name>
</gene>
<keyword evidence="1" id="KW-0732">Signal</keyword>
<evidence type="ECO:0000313" key="2">
    <source>
        <dbReference type="EMBL" id="GES89924.1"/>
    </source>
</evidence>
<feature type="chain" id="PRO_5034945903" description="CCHC-type domain-containing protein" evidence="1">
    <location>
        <begin position="17"/>
        <end position="188"/>
    </location>
</feature>
<protein>
    <recommendedName>
        <fullName evidence="4">CCHC-type domain-containing protein</fullName>
    </recommendedName>
</protein>
<dbReference type="EMBL" id="BLAL01000193">
    <property type="protein sequence ID" value="GES89924.1"/>
    <property type="molecule type" value="Genomic_DNA"/>
</dbReference>
<evidence type="ECO:0008006" key="4">
    <source>
        <dbReference type="Google" id="ProtNLM"/>
    </source>
</evidence>
<dbReference type="OrthoDB" id="2442289at2759"/>
<dbReference type="InterPro" id="IPR036875">
    <property type="entry name" value="Znf_CCHC_sf"/>
</dbReference>
<proteinExistence type="predicted"/>
<dbReference type="GO" id="GO:0008270">
    <property type="term" value="F:zinc ion binding"/>
    <property type="evidence" value="ECO:0007669"/>
    <property type="project" value="InterPro"/>
</dbReference>
<dbReference type="Proteomes" id="UP000615446">
    <property type="component" value="Unassembled WGS sequence"/>
</dbReference>
<dbReference type="GO" id="GO:0003676">
    <property type="term" value="F:nucleic acid binding"/>
    <property type="evidence" value="ECO:0007669"/>
    <property type="project" value="InterPro"/>
</dbReference>
<evidence type="ECO:0000256" key="1">
    <source>
        <dbReference type="SAM" id="SignalP"/>
    </source>
</evidence>